<dbReference type="InterPro" id="IPR018062">
    <property type="entry name" value="HTH_AraC-typ_CS"/>
</dbReference>
<keyword evidence="3" id="KW-0804">Transcription</keyword>
<protein>
    <submittedName>
        <fullName evidence="5">Arabinose operon regulatory protein</fullName>
    </submittedName>
</protein>
<feature type="domain" description="HTH araC/xylS-type" evidence="4">
    <location>
        <begin position="159"/>
        <end position="257"/>
    </location>
</feature>
<organism evidence="5 6">
    <name type="scientific">Paenibacillus allorhizosphaerae</name>
    <dbReference type="NCBI Taxonomy" id="2849866"/>
    <lineage>
        <taxon>Bacteria</taxon>
        <taxon>Bacillati</taxon>
        <taxon>Bacillota</taxon>
        <taxon>Bacilli</taxon>
        <taxon>Bacillales</taxon>
        <taxon>Paenibacillaceae</taxon>
        <taxon>Paenibacillus</taxon>
    </lineage>
</organism>
<dbReference type="PANTHER" id="PTHR43280">
    <property type="entry name" value="ARAC-FAMILY TRANSCRIPTIONAL REGULATOR"/>
    <property type="match status" value="1"/>
</dbReference>
<keyword evidence="6" id="KW-1185">Reference proteome</keyword>
<keyword evidence="1" id="KW-0805">Transcription regulation</keyword>
<evidence type="ECO:0000256" key="2">
    <source>
        <dbReference type="ARBA" id="ARBA00023125"/>
    </source>
</evidence>
<dbReference type="RefSeq" id="WP_218102949.1">
    <property type="nucleotide sequence ID" value="NZ_CAJVCE010000036.1"/>
</dbReference>
<proteinExistence type="predicted"/>
<evidence type="ECO:0000256" key="1">
    <source>
        <dbReference type="ARBA" id="ARBA00023015"/>
    </source>
</evidence>
<dbReference type="Proteomes" id="UP000730618">
    <property type="component" value="Unassembled WGS sequence"/>
</dbReference>
<accession>A0ABN7TVN5</accession>
<dbReference type="InterPro" id="IPR003313">
    <property type="entry name" value="AraC-bd"/>
</dbReference>
<dbReference type="PROSITE" id="PS01124">
    <property type="entry name" value="HTH_ARAC_FAMILY_2"/>
    <property type="match status" value="1"/>
</dbReference>
<dbReference type="SMART" id="SM00342">
    <property type="entry name" value="HTH_ARAC"/>
    <property type="match status" value="1"/>
</dbReference>
<reference evidence="5 6" key="1">
    <citation type="submission" date="2021-06" db="EMBL/GenBank/DDBJ databases">
        <authorList>
            <person name="Criscuolo A."/>
        </authorList>
    </citation>
    <scope>NUCLEOTIDE SEQUENCE [LARGE SCALE GENOMIC DNA]</scope>
    <source>
        <strain evidence="6">CIP 111802</strain>
    </source>
</reference>
<keyword evidence="2" id="KW-0238">DNA-binding</keyword>
<evidence type="ECO:0000313" key="5">
    <source>
        <dbReference type="EMBL" id="CAG7657593.1"/>
    </source>
</evidence>
<evidence type="ECO:0000313" key="6">
    <source>
        <dbReference type="Proteomes" id="UP000730618"/>
    </source>
</evidence>
<evidence type="ECO:0000259" key="4">
    <source>
        <dbReference type="PROSITE" id="PS01124"/>
    </source>
</evidence>
<name>A0ABN7TVN5_9BACL</name>
<dbReference type="Pfam" id="PF02311">
    <property type="entry name" value="AraC_binding"/>
    <property type="match status" value="1"/>
</dbReference>
<evidence type="ECO:0000256" key="3">
    <source>
        <dbReference type="ARBA" id="ARBA00023163"/>
    </source>
</evidence>
<dbReference type="EMBL" id="CAJVCE010000036">
    <property type="protein sequence ID" value="CAG7657593.1"/>
    <property type="molecule type" value="Genomic_DNA"/>
</dbReference>
<dbReference type="PANTHER" id="PTHR43280:SF2">
    <property type="entry name" value="HTH-TYPE TRANSCRIPTIONAL REGULATOR EXSA"/>
    <property type="match status" value="1"/>
</dbReference>
<dbReference type="PROSITE" id="PS00041">
    <property type="entry name" value="HTH_ARAC_FAMILY_1"/>
    <property type="match status" value="1"/>
</dbReference>
<dbReference type="Pfam" id="PF12833">
    <property type="entry name" value="HTH_18"/>
    <property type="match status" value="1"/>
</dbReference>
<sequence>MKFVAIGHSTHTRPRYTDRREGLRHYVIRLQTDGSCKVVVNGVTHVIRPGDLMLCRPGDSYELIIGDESTCSSDYFLLIEPGEPWLSEWWDKFHAPDKIQLGVDDDLISMWKLIRYEKRRLQKENPDIVNCLVQAFFLHLGRLITEGKGPTGYECSVSNRIKDFIEKRAASKLTLKDIASHVKLSVSRTSQLFKSAFNQSIMDYVIETRLIMAKEYILIGGNTLEEIAYLCGFSNYIHFNRSFRARYGISPSQYKKNL</sequence>
<comment type="caution">
    <text evidence="5">The sequence shown here is derived from an EMBL/GenBank/DDBJ whole genome shotgun (WGS) entry which is preliminary data.</text>
</comment>
<gene>
    <name evidence="5" type="primary">araC_20</name>
    <name evidence="5" type="ORF">PAECIP111802_06777</name>
</gene>
<dbReference type="InterPro" id="IPR018060">
    <property type="entry name" value="HTH_AraC"/>
</dbReference>